<evidence type="ECO:0000259" key="2">
    <source>
        <dbReference type="Pfam" id="PF10354"/>
    </source>
</evidence>
<dbReference type="InterPro" id="IPR019446">
    <property type="entry name" value="BMT5-like"/>
</dbReference>
<name>A0A5C3MLJ6_9AGAR</name>
<sequence length="370" mass="40733">MGKGGKGLKSALQSQQSRFKAKEKVKQAALVAEQKAKKNGLKGNKNAPVAGPSTLVKGKGKAKASLASSRRPTIPFKPTDRILLIGEGNFSFARSLVEDTPLILQSLPPKNITATAYDSEAECYEKYPGTQEIVSLLKEKGVEVLFSVDGTCLEKHASLKGKKWDRIVWNFPHAGKGIADQDRNILSNQVLILDFLRSAAKILRQGPVPSVVVPRKKKKSADDDDDDEEAPPPEDTGIPTFDENEDYQFFVPDDTVKPRGTVLITLRNVAPYTIWDVPRLAKNPPPSTTGHKPPNPRYTLLRSFAFQREAWKGYEHRMTKGERAHGTGKTGEGGEDRTWEFCLRDEPVEAGDSGYILNANTVTLGSGRRK</sequence>
<dbReference type="AlphaFoldDB" id="A0A5C3MLJ6"/>
<dbReference type="GO" id="GO:0070042">
    <property type="term" value="F:rRNA (uridine-N3-)-methyltransferase activity"/>
    <property type="evidence" value="ECO:0007669"/>
    <property type="project" value="InterPro"/>
</dbReference>
<accession>A0A5C3MLJ6</accession>
<evidence type="ECO:0000313" key="3">
    <source>
        <dbReference type="EMBL" id="TFK42031.1"/>
    </source>
</evidence>
<reference evidence="3 4" key="1">
    <citation type="journal article" date="2019" name="Nat. Ecol. Evol.">
        <title>Megaphylogeny resolves global patterns of mushroom evolution.</title>
        <authorList>
            <person name="Varga T."/>
            <person name="Krizsan K."/>
            <person name="Foldi C."/>
            <person name="Dima B."/>
            <person name="Sanchez-Garcia M."/>
            <person name="Sanchez-Ramirez S."/>
            <person name="Szollosi G.J."/>
            <person name="Szarkandi J.G."/>
            <person name="Papp V."/>
            <person name="Albert L."/>
            <person name="Andreopoulos W."/>
            <person name="Angelini C."/>
            <person name="Antonin V."/>
            <person name="Barry K.W."/>
            <person name="Bougher N.L."/>
            <person name="Buchanan P."/>
            <person name="Buyck B."/>
            <person name="Bense V."/>
            <person name="Catcheside P."/>
            <person name="Chovatia M."/>
            <person name="Cooper J."/>
            <person name="Damon W."/>
            <person name="Desjardin D."/>
            <person name="Finy P."/>
            <person name="Geml J."/>
            <person name="Haridas S."/>
            <person name="Hughes K."/>
            <person name="Justo A."/>
            <person name="Karasinski D."/>
            <person name="Kautmanova I."/>
            <person name="Kiss B."/>
            <person name="Kocsube S."/>
            <person name="Kotiranta H."/>
            <person name="LaButti K.M."/>
            <person name="Lechner B.E."/>
            <person name="Liimatainen K."/>
            <person name="Lipzen A."/>
            <person name="Lukacs Z."/>
            <person name="Mihaltcheva S."/>
            <person name="Morgado L.N."/>
            <person name="Niskanen T."/>
            <person name="Noordeloos M.E."/>
            <person name="Ohm R.A."/>
            <person name="Ortiz-Santana B."/>
            <person name="Ovrebo C."/>
            <person name="Racz N."/>
            <person name="Riley R."/>
            <person name="Savchenko A."/>
            <person name="Shiryaev A."/>
            <person name="Soop K."/>
            <person name="Spirin V."/>
            <person name="Szebenyi C."/>
            <person name="Tomsovsky M."/>
            <person name="Tulloss R.E."/>
            <person name="Uehling J."/>
            <person name="Grigoriev I.V."/>
            <person name="Vagvolgyi C."/>
            <person name="Papp T."/>
            <person name="Martin F.M."/>
            <person name="Miettinen O."/>
            <person name="Hibbett D.S."/>
            <person name="Nagy L.G."/>
        </authorList>
    </citation>
    <scope>NUCLEOTIDE SEQUENCE [LARGE SCALE GENOMIC DNA]</scope>
    <source>
        <strain evidence="3 4">CBS 166.37</strain>
    </source>
</reference>
<feature type="region of interest" description="Disordered" evidence="1">
    <location>
        <begin position="213"/>
        <end position="244"/>
    </location>
</feature>
<organism evidence="3 4">
    <name type="scientific">Crucibulum laeve</name>
    <dbReference type="NCBI Taxonomy" id="68775"/>
    <lineage>
        <taxon>Eukaryota</taxon>
        <taxon>Fungi</taxon>
        <taxon>Dikarya</taxon>
        <taxon>Basidiomycota</taxon>
        <taxon>Agaricomycotina</taxon>
        <taxon>Agaricomycetes</taxon>
        <taxon>Agaricomycetidae</taxon>
        <taxon>Agaricales</taxon>
        <taxon>Agaricineae</taxon>
        <taxon>Nidulariaceae</taxon>
        <taxon>Crucibulum</taxon>
    </lineage>
</organism>
<dbReference type="OrthoDB" id="273345at2759"/>
<dbReference type="PANTHER" id="PTHR11538">
    <property type="entry name" value="PHENYLALANYL-TRNA SYNTHETASE"/>
    <property type="match status" value="1"/>
</dbReference>
<feature type="compositionally biased region" description="Acidic residues" evidence="1">
    <location>
        <begin position="222"/>
        <end position="232"/>
    </location>
</feature>
<evidence type="ECO:0000313" key="4">
    <source>
        <dbReference type="Proteomes" id="UP000308652"/>
    </source>
</evidence>
<dbReference type="STRING" id="68775.A0A5C3MLJ6"/>
<keyword evidence="4" id="KW-1185">Reference proteome</keyword>
<protein>
    <recommendedName>
        <fullName evidence="2">25S rRNA (uridine-N(3))-methyltransferase BMT5-like domain-containing protein</fullName>
    </recommendedName>
</protein>
<feature type="region of interest" description="Disordered" evidence="1">
    <location>
        <begin position="36"/>
        <end position="56"/>
    </location>
</feature>
<dbReference type="EMBL" id="ML213593">
    <property type="protein sequence ID" value="TFK42031.1"/>
    <property type="molecule type" value="Genomic_DNA"/>
</dbReference>
<gene>
    <name evidence="3" type="ORF">BDQ12DRAFT_624905</name>
</gene>
<dbReference type="Pfam" id="PF10354">
    <property type="entry name" value="BMT5-like"/>
    <property type="match status" value="1"/>
</dbReference>
<feature type="domain" description="25S rRNA (uridine-N(3))-methyltransferase BMT5-like" evidence="2">
    <location>
        <begin position="83"/>
        <end position="317"/>
    </location>
</feature>
<dbReference type="GO" id="GO:0005737">
    <property type="term" value="C:cytoplasm"/>
    <property type="evidence" value="ECO:0007669"/>
    <property type="project" value="TreeGrafter"/>
</dbReference>
<proteinExistence type="predicted"/>
<dbReference type="Proteomes" id="UP000308652">
    <property type="component" value="Unassembled WGS sequence"/>
</dbReference>
<dbReference type="PANTHER" id="PTHR11538:SF26">
    <property type="entry name" value="FERREDOXIN-FOLD ANTICODON-BINDING DOMAIN-CONTAINING PROTEIN 1"/>
    <property type="match status" value="1"/>
</dbReference>
<dbReference type="GO" id="GO:0070475">
    <property type="term" value="P:rRNA base methylation"/>
    <property type="evidence" value="ECO:0007669"/>
    <property type="project" value="InterPro"/>
</dbReference>
<feature type="region of interest" description="Disordered" evidence="1">
    <location>
        <begin position="1"/>
        <end position="20"/>
    </location>
</feature>
<evidence type="ECO:0000256" key="1">
    <source>
        <dbReference type="SAM" id="MobiDB-lite"/>
    </source>
</evidence>